<name>A0ABQ5FBB4_9ASTR</name>
<protein>
    <submittedName>
        <fullName evidence="3">RNA-directed DNA polymerase, eukaryota, reverse transcriptase zinc-binding domain protein</fullName>
    </submittedName>
</protein>
<dbReference type="Pfam" id="PF14111">
    <property type="entry name" value="DUF4283"/>
    <property type="match status" value="1"/>
</dbReference>
<evidence type="ECO:0000313" key="4">
    <source>
        <dbReference type="Proteomes" id="UP001151760"/>
    </source>
</evidence>
<feature type="domain" description="DUF4283" evidence="2">
    <location>
        <begin position="101"/>
        <end position="140"/>
    </location>
</feature>
<accession>A0ABQ5FBB4</accession>
<reference evidence="3" key="2">
    <citation type="submission" date="2022-01" db="EMBL/GenBank/DDBJ databases">
        <authorList>
            <person name="Yamashiro T."/>
            <person name="Shiraishi A."/>
            <person name="Satake H."/>
            <person name="Nakayama K."/>
        </authorList>
    </citation>
    <scope>NUCLEOTIDE SEQUENCE</scope>
</reference>
<keyword evidence="3" id="KW-0808">Transferase</keyword>
<reference evidence="3" key="1">
    <citation type="journal article" date="2022" name="Int. J. Mol. Sci.">
        <title>Draft Genome of Tanacetum Coccineum: Genomic Comparison of Closely Related Tanacetum-Family Plants.</title>
        <authorList>
            <person name="Yamashiro T."/>
            <person name="Shiraishi A."/>
            <person name="Nakayama K."/>
            <person name="Satake H."/>
        </authorList>
    </citation>
    <scope>NUCLEOTIDE SEQUENCE</scope>
</reference>
<dbReference type="PANTHER" id="PTHR31286:SF99">
    <property type="entry name" value="DUF4283 DOMAIN-CONTAINING PROTEIN"/>
    <property type="match status" value="1"/>
</dbReference>
<comment type="caution">
    <text evidence="3">The sequence shown here is derived from an EMBL/GenBank/DDBJ whole genome shotgun (WGS) entry which is preliminary data.</text>
</comment>
<dbReference type="Proteomes" id="UP001151760">
    <property type="component" value="Unassembled WGS sequence"/>
</dbReference>
<keyword evidence="3" id="KW-0548">Nucleotidyltransferase</keyword>
<gene>
    <name evidence="3" type="ORF">Tco_1003887</name>
</gene>
<dbReference type="Pfam" id="PF03732">
    <property type="entry name" value="Retrotrans_gag"/>
    <property type="match status" value="1"/>
</dbReference>
<dbReference type="GO" id="GO:0003964">
    <property type="term" value="F:RNA-directed DNA polymerase activity"/>
    <property type="evidence" value="ECO:0007669"/>
    <property type="project" value="UniProtKB-KW"/>
</dbReference>
<evidence type="ECO:0000313" key="3">
    <source>
        <dbReference type="EMBL" id="GJT60354.1"/>
    </source>
</evidence>
<keyword evidence="3" id="KW-0695">RNA-directed DNA polymerase</keyword>
<organism evidence="3 4">
    <name type="scientific">Tanacetum coccineum</name>
    <dbReference type="NCBI Taxonomy" id="301880"/>
    <lineage>
        <taxon>Eukaryota</taxon>
        <taxon>Viridiplantae</taxon>
        <taxon>Streptophyta</taxon>
        <taxon>Embryophyta</taxon>
        <taxon>Tracheophyta</taxon>
        <taxon>Spermatophyta</taxon>
        <taxon>Magnoliopsida</taxon>
        <taxon>eudicotyledons</taxon>
        <taxon>Gunneridae</taxon>
        <taxon>Pentapetalae</taxon>
        <taxon>asterids</taxon>
        <taxon>campanulids</taxon>
        <taxon>Asterales</taxon>
        <taxon>Asteraceae</taxon>
        <taxon>Asteroideae</taxon>
        <taxon>Anthemideae</taxon>
        <taxon>Anthemidinae</taxon>
        <taxon>Tanacetum</taxon>
    </lineage>
</organism>
<dbReference type="InterPro" id="IPR025558">
    <property type="entry name" value="DUF4283"/>
</dbReference>
<keyword evidence="4" id="KW-1185">Reference proteome</keyword>
<evidence type="ECO:0000259" key="1">
    <source>
        <dbReference type="Pfam" id="PF03732"/>
    </source>
</evidence>
<dbReference type="PANTHER" id="PTHR31286">
    <property type="entry name" value="GLYCINE-RICH CELL WALL STRUCTURAL PROTEIN 1.8-LIKE"/>
    <property type="match status" value="1"/>
</dbReference>
<evidence type="ECO:0000259" key="2">
    <source>
        <dbReference type="Pfam" id="PF14111"/>
    </source>
</evidence>
<feature type="domain" description="Retrotransposon gag" evidence="1">
    <location>
        <begin position="276"/>
        <end position="335"/>
    </location>
</feature>
<proteinExistence type="predicted"/>
<dbReference type="EMBL" id="BQNB010017193">
    <property type="protein sequence ID" value="GJT60354.1"/>
    <property type="molecule type" value="Genomic_DNA"/>
</dbReference>
<sequence length="368" mass="41658">MAFLTSTTFMDGMAPLESRICLVVRAGGQYLFKKFSLRVSQVLVEPAGSFLSQRLAAPVNTPYSTGEYAISVVQSEQHIYVVSSLMDTAYRLSEQYLEISSFKLQNASKDELDAILENGPWFIRNNPFILKKWNPDVNLQKEDVGNVLVWVKLHSVSMTAFSEDGLSILDTKLGTPLMLESYTSDVCTQSWGRSSYARAMIELRADEELKDTIMAAMPKLVGEGFNICTIRIETREGYGSRIARPKIDEKVPFELKVQFIKEIRDNTFSDQVMLRVFPMSLTGAASRWLRNEPAGLTKTWETLKEKFLNKYCPPARTTKKIEAIINFQQDPDETLYQEQILDSKGAIPSMKAVDVKKAIQDMDDHSQK</sequence>
<dbReference type="InterPro" id="IPR005162">
    <property type="entry name" value="Retrotrans_gag_dom"/>
</dbReference>
<dbReference type="InterPro" id="IPR040256">
    <property type="entry name" value="At4g02000-like"/>
</dbReference>